<name>A0A6J7VR55_9ZZZZ</name>
<protein>
    <submittedName>
        <fullName evidence="1">Unannotated protein</fullName>
    </submittedName>
</protein>
<dbReference type="EMBL" id="CAFBRD010000114">
    <property type="protein sequence ID" value="CAB5078457.1"/>
    <property type="molecule type" value="Genomic_DNA"/>
</dbReference>
<dbReference type="AlphaFoldDB" id="A0A6J7VR55"/>
<sequence>MGEDDAGIGVRSQKMFKPPKVSAGLQYPTILHVERLHVLQLLQMKLIDIGPVGLFVDPGLVARHVELIVKQRRTH</sequence>
<gene>
    <name evidence="1" type="ORF">UFOPK4371_01605</name>
</gene>
<evidence type="ECO:0000313" key="1">
    <source>
        <dbReference type="EMBL" id="CAB5078457.1"/>
    </source>
</evidence>
<reference evidence="1" key="1">
    <citation type="submission" date="2020-05" db="EMBL/GenBank/DDBJ databases">
        <authorList>
            <person name="Chiriac C."/>
            <person name="Salcher M."/>
            <person name="Ghai R."/>
            <person name="Kavagutti S V."/>
        </authorList>
    </citation>
    <scope>NUCLEOTIDE SEQUENCE</scope>
</reference>
<accession>A0A6J7VR55</accession>
<proteinExistence type="predicted"/>
<organism evidence="1">
    <name type="scientific">freshwater metagenome</name>
    <dbReference type="NCBI Taxonomy" id="449393"/>
    <lineage>
        <taxon>unclassified sequences</taxon>
        <taxon>metagenomes</taxon>
        <taxon>ecological metagenomes</taxon>
    </lineage>
</organism>